<dbReference type="Pfam" id="PF00209">
    <property type="entry name" value="SNF"/>
    <property type="match status" value="2"/>
</dbReference>
<keyword evidence="4 6" id="KW-1133">Transmembrane helix</keyword>
<comment type="caution">
    <text evidence="7">The sequence shown here is derived from an EMBL/GenBank/DDBJ whole genome shotgun (WGS) entry which is preliminary data.</text>
</comment>
<evidence type="ECO:0000256" key="1">
    <source>
        <dbReference type="ARBA" id="ARBA00004141"/>
    </source>
</evidence>
<feature type="transmembrane region" description="Helical" evidence="6">
    <location>
        <begin position="41"/>
        <end position="60"/>
    </location>
</feature>
<feature type="transmembrane region" description="Helical" evidence="6">
    <location>
        <begin position="314"/>
        <end position="332"/>
    </location>
</feature>
<evidence type="ECO:0000256" key="2">
    <source>
        <dbReference type="ARBA" id="ARBA00022448"/>
    </source>
</evidence>
<gene>
    <name evidence="7" type="ORF">QWI16_16480</name>
</gene>
<evidence type="ECO:0000256" key="4">
    <source>
        <dbReference type="ARBA" id="ARBA00022989"/>
    </source>
</evidence>
<organism evidence="7 8">
    <name type="scientific">Gilvimarinus algae</name>
    <dbReference type="NCBI Taxonomy" id="3058037"/>
    <lineage>
        <taxon>Bacteria</taxon>
        <taxon>Pseudomonadati</taxon>
        <taxon>Pseudomonadota</taxon>
        <taxon>Gammaproteobacteria</taxon>
        <taxon>Cellvibrionales</taxon>
        <taxon>Cellvibrionaceae</taxon>
        <taxon>Gilvimarinus</taxon>
    </lineage>
</organism>
<keyword evidence="3 6" id="KW-0812">Transmembrane</keyword>
<feature type="transmembrane region" description="Helical" evidence="6">
    <location>
        <begin position="214"/>
        <end position="238"/>
    </location>
</feature>
<feature type="transmembrane region" description="Helical" evidence="6">
    <location>
        <begin position="12"/>
        <end position="29"/>
    </location>
</feature>
<name>A0ABT8TIL7_9GAMM</name>
<dbReference type="PROSITE" id="PS50267">
    <property type="entry name" value="NA_NEUROTRAN_SYMP_3"/>
    <property type="match status" value="1"/>
</dbReference>
<keyword evidence="8" id="KW-1185">Reference proteome</keyword>
<feature type="transmembrane region" description="Helical" evidence="6">
    <location>
        <begin position="175"/>
        <end position="194"/>
    </location>
</feature>
<dbReference type="SUPFAM" id="SSF161070">
    <property type="entry name" value="SNF-like"/>
    <property type="match status" value="1"/>
</dbReference>
<protein>
    <submittedName>
        <fullName evidence="7">Sodium-dependent transporter</fullName>
    </submittedName>
</protein>
<dbReference type="Proteomes" id="UP001168380">
    <property type="component" value="Unassembled WGS sequence"/>
</dbReference>
<dbReference type="NCBIfam" id="NF037979">
    <property type="entry name" value="Na_transp"/>
    <property type="match status" value="1"/>
</dbReference>
<dbReference type="PANTHER" id="PTHR42948:SF1">
    <property type="entry name" value="TRANSPORTER"/>
    <property type="match status" value="1"/>
</dbReference>
<feature type="transmembrane region" description="Helical" evidence="6">
    <location>
        <begin position="144"/>
        <end position="163"/>
    </location>
</feature>
<dbReference type="CDD" id="cd10336">
    <property type="entry name" value="SLC6sbd_Tyt1-Like"/>
    <property type="match status" value="1"/>
</dbReference>
<dbReference type="PRINTS" id="PR00176">
    <property type="entry name" value="NANEUSMPORT"/>
</dbReference>
<evidence type="ECO:0000313" key="8">
    <source>
        <dbReference type="Proteomes" id="UP001168380"/>
    </source>
</evidence>
<keyword evidence="2" id="KW-0813">Transport</keyword>
<reference evidence="7" key="1">
    <citation type="submission" date="2023-07" db="EMBL/GenBank/DDBJ databases">
        <title>Gilvimarinus algae sp. nov., isolated from the surface of Kelp.</title>
        <authorList>
            <person name="Sun Y.Y."/>
            <person name="Gong Y."/>
            <person name="Du Z.J."/>
        </authorList>
    </citation>
    <scope>NUCLEOTIDE SEQUENCE</scope>
    <source>
        <strain evidence="7">SDUM040014</strain>
    </source>
</reference>
<dbReference type="InterPro" id="IPR047218">
    <property type="entry name" value="YocR/YhdH-like"/>
</dbReference>
<keyword evidence="5 6" id="KW-0472">Membrane</keyword>
<proteinExistence type="predicted"/>
<dbReference type="PANTHER" id="PTHR42948">
    <property type="entry name" value="TRANSPORTER"/>
    <property type="match status" value="1"/>
</dbReference>
<feature type="transmembrane region" description="Helical" evidence="6">
    <location>
        <begin position="384"/>
        <end position="403"/>
    </location>
</feature>
<evidence type="ECO:0000313" key="7">
    <source>
        <dbReference type="EMBL" id="MDO3383781.1"/>
    </source>
</evidence>
<comment type="subcellular location">
    <subcellularLocation>
        <location evidence="1">Membrane</location>
        <topology evidence="1">Multi-pass membrane protein</topology>
    </subcellularLocation>
</comment>
<dbReference type="InterPro" id="IPR037272">
    <property type="entry name" value="SNS_sf"/>
</dbReference>
<evidence type="ECO:0000256" key="6">
    <source>
        <dbReference type="SAM" id="Phobius"/>
    </source>
</evidence>
<dbReference type="EMBL" id="JAULRT010000062">
    <property type="protein sequence ID" value="MDO3383781.1"/>
    <property type="molecule type" value="Genomic_DNA"/>
</dbReference>
<evidence type="ECO:0000256" key="3">
    <source>
        <dbReference type="ARBA" id="ARBA00022692"/>
    </source>
</evidence>
<dbReference type="InterPro" id="IPR000175">
    <property type="entry name" value="Na/ntran_symport"/>
</dbReference>
<feature type="transmembrane region" description="Helical" evidence="6">
    <location>
        <begin position="91"/>
        <end position="117"/>
    </location>
</feature>
<feature type="transmembrane region" description="Helical" evidence="6">
    <location>
        <begin position="352"/>
        <end position="372"/>
    </location>
</feature>
<feature type="transmembrane region" description="Helical" evidence="6">
    <location>
        <begin position="423"/>
        <end position="445"/>
    </location>
</feature>
<feature type="transmembrane region" description="Helical" evidence="6">
    <location>
        <begin position="250"/>
        <end position="270"/>
    </location>
</feature>
<accession>A0ABT8TIL7</accession>
<evidence type="ECO:0000256" key="5">
    <source>
        <dbReference type="ARBA" id="ARBA00023136"/>
    </source>
</evidence>
<dbReference type="RefSeq" id="WP_302714794.1">
    <property type="nucleotide sequence ID" value="NZ_JAULRT010000062.1"/>
</dbReference>
<sequence>MTQPRGQFSSKIGFLLAAAGSAVGLGNIWGFPTQAASNGGAAFLLVYLLLAFLLAYPALMAELTIGRYARANVVTALEGLSNRPLARRAGFITGLCALGVAVVILSFYAIVAGWMLAEFLAPAARQLGQAGSSEWLAGGSFGRNALMCAGMSMLTIVIIAQGVEKGIEAWSTRLMPLLFAILLGLIVYVLLQPGSKAGLSAYLIPDLSRITDPALILSAMGQAFFSLSLGVGTMLIYGSYLRDSDNLPQMGASVTLLDTGFAFTAGLLILPAIYVAQHQGVTVYTPEGDLIAGPGLIFQVLPALFASMGSAGDWLALAFFALMSIAALTSAISLLEVPVSVSVERWQLARPLAAWLCGGGIFALSLLIIWQFETLFELAITLSTVYGQPLLGVALCVFAGWVLQRNHLLGELSKGHPEIEATLFWKVWPFYVRLICPALIILTFLQSLR</sequence>